<dbReference type="EMBL" id="BTGU01001904">
    <property type="protein sequence ID" value="GMN31112.1"/>
    <property type="molecule type" value="Genomic_DNA"/>
</dbReference>
<evidence type="ECO:0000313" key="2">
    <source>
        <dbReference type="Proteomes" id="UP001187192"/>
    </source>
</evidence>
<reference evidence="1" key="1">
    <citation type="submission" date="2023-07" db="EMBL/GenBank/DDBJ databases">
        <title>draft genome sequence of fig (Ficus carica).</title>
        <authorList>
            <person name="Takahashi T."/>
            <person name="Nishimura K."/>
        </authorList>
    </citation>
    <scope>NUCLEOTIDE SEQUENCE</scope>
</reference>
<organism evidence="1 2">
    <name type="scientific">Ficus carica</name>
    <name type="common">Common fig</name>
    <dbReference type="NCBI Taxonomy" id="3494"/>
    <lineage>
        <taxon>Eukaryota</taxon>
        <taxon>Viridiplantae</taxon>
        <taxon>Streptophyta</taxon>
        <taxon>Embryophyta</taxon>
        <taxon>Tracheophyta</taxon>
        <taxon>Spermatophyta</taxon>
        <taxon>Magnoliopsida</taxon>
        <taxon>eudicotyledons</taxon>
        <taxon>Gunneridae</taxon>
        <taxon>Pentapetalae</taxon>
        <taxon>rosids</taxon>
        <taxon>fabids</taxon>
        <taxon>Rosales</taxon>
        <taxon>Moraceae</taxon>
        <taxon>Ficeae</taxon>
        <taxon>Ficus</taxon>
    </lineage>
</organism>
<dbReference type="AlphaFoldDB" id="A0AA87ZBN8"/>
<name>A0AA87ZBN8_FICCA</name>
<protein>
    <submittedName>
        <fullName evidence="1">Uncharacterized protein</fullName>
    </submittedName>
</protein>
<sequence length="249" mass="27417">MFIVSCRCWFRSRLLRVAGGLEIDSSGSARVVDRVTQLWRLLERSWFGWYSSKSHLPLLGFPHMLWLPVCLTTGPGLIGLLVDWRRPTGEESSASSSRVGWGRAPRNSLKVSDAVAGKPCAVVLYLVACKREAPRSKGHISRVSTKGTPMLMSVSGTDECHVPYQLSDRGTRVQISIGAGGKYCDDLVRWCKVMGVVCSATIRLSIRNGVARAAWADHPKWGSAVVGEVSLEPVPQILMVVYSRFLEES</sequence>
<comment type="caution">
    <text evidence="1">The sequence shown here is derived from an EMBL/GenBank/DDBJ whole genome shotgun (WGS) entry which is preliminary data.</text>
</comment>
<accession>A0AA87ZBN8</accession>
<proteinExistence type="predicted"/>
<evidence type="ECO:0000313" key="1">
    <source>
        <dbReference type="EMBL" id="GMN31112.1"/>
    </source>
</evidence>
<gene>
    <name evidence="1" type="ORF">TIFTF001_041543</name>
</gene>
<keyword evidence="2" id="KW-1185">Reference proteome</keyword>
<dbReference type="Proteomes" id="UP001187192">
    <property type="component" value="Unassembled WGS sequence"/>
</dbReference>